<evidence type="ECO:0000256" key="1">
    <source>
        <dbReference type="SAM" id="SignalP"/>
    </source>
</evidence>
<accession>A0A437PQU0</accession>
<feature type="signal peptide" evidence="1">
    <location>
        <begin position="1"/>
        <end position="23"/>
    </location>
</feature>
<keyword evidence="1" id="KW-0732">Signal</keyword>
<evidence type="ECO:0000313" key="2">
    <source>
        <dbReference type="EMBL" id="RVU24611.1"/>
    </source>
</evidence>
<keyword evidence="3" id="KW-1185">Reference proteome</keyword>
<comment type="caution">
    <text evidence="2">The sequence shown here is derived from an EMBL/GenBank/DDBJ whole genome shotgun (WGS) entry which is preliminary data.</text>
</comment>
<feature type="chain" id="PRO_5019408492" evidence="1">
    <location>
        <begin position="24"/>
        <end position="122"/>
    </location>
</feature>
<organism evidence="2 3">
    <name type="scientific">Sandaracinomonas limnophila</name>
    <dbReference type="NCBI Taxonomy" id="1862386"/>
    <lineage>
        <taxon>Bacteria</taxon>
        <taxon>Pseudomonadati</taxon>
        <taxon>Bacteroidota</taxon>
        <taxon>Cytophagia</taxon>
        <taxon>Cytophagales</taxon>
        <taxon>Flectobacillaceae</taxon>
        <taxon>Sandaracinomonas</taxon>
    </lineage>
</organism>
<dbReference type="Proteomes" id="UP000282832">
    <property type="component" value="Unassembled WGS sequence"/>
</dbReference>
<dbReference type="RefSeq" id="WP_127803483.1">
    <property type="nucleotide sequence ID" value="NZ_SACY01000003.1"/>
</dbReference>
<protein>
    <submittedName>
        <fullName evidence="2">Uncharacterized protein</fullName>
    </submittedName>
</protein>
<evidence type="ECO:0000313" key="3">
    <source>
        <dbReference type="Proteomes" id="UP000282832"/>
    </source>
</evidence>
<gene>
    <name evidence="2" type="ORF">EOJ36_06260</name>
</gene>
<sequence length="122" mass="14218">MKTLKKTFYVLATLLAVNFASNAQGFSPEQMVQQRMARMESELKLSKEQSNKIFPLVEASVTKMMEMRENGMDMEKMREAMKSSNQAMMDSLKTILTEEQMKKYQEMQERMRQGGFGQRPQN</sequence>
<dbReference type="EMBL" id="SACY01000003">
    <property type="protein sequence ID" value="RVU24611.1"/>
    <property type="molecule type" value="Genomic_DNA"/>
</dbReference>
<name>A0A437PQU0_9BACT</name>
<reference evidence="2 3" key="1">
    <citation type="submission" date="2019-01" db="EMBL/GenBank/DDBJ databases">
        <authorList>
            <person name="Chen W.-M."/>
        </authorList>
    </citation>
    <scope>NUCLEOTIDE SEQUENCE [LARGE SCALE GENOMIC DNA]</scope>
    <source>
        <strain evidence="2 3">FSY-15</strain>
    </source>
</reference>
<dbReference type="AlphaFoldDB" id="A0A437PQU0"/>
<proteinExistence type="predicted"/>
<dbReference type="OrthoDB" id="956918at2"/>